<reference evidence="8 9" key="1">
    <citation type="submission" date="2019-09" db="EMBL/GenBank/DDBJ databases">
        <title>Bird 10,000 Genomes (B10K) Project - Family phase.</title>
        <authorList>
            <person name="Zhang G."/>
        </authorList>
    </citation>
    <scope>NUCLEOTIDE SEQUENCE [LARGE SCALE GENOMIC DNA]</scope>
    <source>
        <strain evidence="8">B10K-DU-007-42</strain>
        <tissue evidence="8">Muscle</tissue>
    </source>
</reference>
<dbReference type="Gene3D" id="3.30.70.100">
    <property type="match status" value="1"/>
</dbReference>
<comment type="subunit">
    <text evidence="7">V-ATPase is a heteromultimeric enzyme made up of two complexes: the ATP-hydrolytic V1 complex and the proton translocation V0 complex. The V1 complex consists of three catalytic AB heterodimers that form a heterohexamer, three peripheral stalks each consisting of EG heterodimers, one central rotor including subunits D and F, and the regulatory subunits C and H. The proton translocation complex V0 consists of the proton transport subunit a, a ring of proteolipid subunits c9c'', rotary subunit d, subunits e and f, and two accessory subunits.</text>
</comment>
<dbReference type="Pfam" id="PF03223">
    <property type="entry name" value="V-ATPase_C"/>
    <property type="match status" value="1"/>
</dbReference>
<dbReference type="PANTHER" id="PTHR10137:SF5">
    <property type="entry name" value="V-TYPE PROTON ATPASE SUBUNIT C 1"/>
    <property type="match status" value="1"/>
</dbReference>
<dbReference type="InterPro" id="IPR004907">
    <property type="entry name" value="ATPase_V1-cplx_csu"/>
</dbReference>
<accession>A0A7L0C332</accession>
<evidence type="ECO:0000256" key="4">
    <source>
        <dbReference type="ARBA" id="ARBA00022990"/>
    </source>
</evidence>
<comment type="function">
    <text evidence="6 7">Subunit of the V1 complex of vacuolar(H+)-ATPase (V-ATPase), a multisubunit enzyme composed of a peripheral complex (V1) that hydrolyzes ATP and a membrane integral complex (V0) that translocates protons. V-ATPase is responsible for acidifying and maintaining the pH of intracellular compartments and in some cell types, is targeted to the plasma membrane, where it is responsible for acidifying the extracellular environment. Subunit C is necessary for the assembly of the catalytic sector of the enzyme and is likely to have a specific function in its catalytic activity.</text>
</comment>
<evidence type="ECO:0000256" key="5">
    <source>
        <dbReference type="ARBA" id="ARBA00023065"/>
    </source>
</evidence>
<keyword evidence="4" id="KW-0007">Acetylation</keyword>
<feature type="non-terminal residue" evidence="8">
    <location>
        <position position="390"/>
    </location>
</feature>
<name>A0A7L0C332_9AVES</name>
<evidence type="ECO:0000256" key="6">
    <source>
        <dbReference type="ARBA" id="ARBA00046006"/>
    </source>
</evidence>
<dbReference type="Gene3D" id="1.20.1460.10">
    <property type="entry name" value="subunit c (vma5p) of the yeast v-atpase, domain 2"/>
    <property type="match status" value="1"/>
</dbReference>
<dbReference type="Gene3D" id="3.30.70.1180">
    <property type="entry name" value="Vacuolar atp synthase subunit c, domain 1"/>
    <property type="match status" value="1"/>
</dbReference>
<dbReference type="GO" id="GO:0046961">
    <property type="term" value="F:proton-transporting ATPase activity, rotational mechanism"/>
    <property type="evidence" value="ECO:0007669"/>
    <property type="project" value="InterPro"/>
</dbReference>
<dbReference type="AlphaFoldDB" id="A0A7L0C332"/>
<dbReference type="GO" id="GO:0000221">
    <property type="term" value="C:vacuolar proton-transporting V-type ATPase, V1 domain"/>
    <property type="evidence" value="ECO:0007669"/>
    <property type="project" value="TreeGrafter"/>
</dbReference>
<dbReference type="FunFam" id="3.30.70.1180:FF:000003">
    <property type="entry name" value="V-type proton ATPase subunit C"/>
    <property type="match status" value="1"/>
</dbReference>
<evidence type="ECO:0000256" key="3">
    <source>
        <dbReference type="ARBA" id="ARBA00022781"/>
    </source>
</evidence>
<evidence type="ECO:0000313" key="9">
    <source>
        <dbReference type="Proteomes" id="UP000519115"/>
    </source>
</evidence>
<dbReference type="GO" id="GO:0005765">
    <property type="term" value="C:lysosomal membrane"/>
    <property type="evidence" value="ECO:0007669"/>
    <property type="project" value="TreeGrafter"/>
</dbReference>
<dbReference type="PANTHER" id="PTHR10137">
    <property type="entry name" value="V-TYPE PROTON ATPASE SUBUNIT C"/>
    <property type="match status" value="1"/>
</dbReference>
<keyword evidence="2 7" id="KW-0813">Transport</keyword>
<dbReference type="InterPro" id="IPR036132">
    <property type="entry name" value="Vac_ATP_synth_c_sf"/>
</dbReference>
<keyword evidence="3 7" id="KW-0375">Hydrogen ion transport</keyword>
<evidence type="ECO:0000256" key="2">
    <source>
        <dbReference type="ARBA" id="ARBA00022448"/>
    </source>
</evidence>
<proteinExistence type="inferred from homology"/>
<dbReference type="EMBL" id="VXAF01000518">
    <property type="protein sequence ID" value="NXJ53336.1"/>
    <property type="molecule type" value="Genomic_DNA"/>
</dbReference>
<protein>
    <recommendedName>
        <fullName evidence="7">V-type proton ATPase subunit C</fullName>
    </recommendedName>
</protein>
<dbReference type="FunFam" id="3.30.70.100:FF:000002">
    <property type="entry name" value="V-type proton ATPase subunit C"/>
    <property type="match status" value="1"/>
</dbReference>
<comment type="similarity">
    <text evidence="1 7">Belongs to the V-ATPase C subunit family.</text>
</comment>
<dbReference type="CDD" id="cd14785">
    <property type="entry name" value="V-ATPase_C"/>
    <property type="match status" value="1"/>
</dbReference>
<dbReference type="SUPFAM" id="SSF118203">
    <property type="entry name" value="Vacuolar ATP synthase subunit C"/>
    <property type="match status" value="1"/>
</dbReference>
<feature type="non-terminal residue" evidence="8">
    <location>
        <position position="1"/>
    </location>
</feature>
<sequence>QDKDTKMTEFWLISAPGEKTCQQTWEKLHAATTKNNNLSTNSKFNIPDLKVGTLDVLVGLSDELAKLDAFVEGVVKKVAQYMADVLEDSKDKVQENLLANGGKVLTMIYLSFEIENSFKNCSSSLGTVPFLFIFKGVNQIDNDLKARASAYNNLKGNLQNLERKNAGSLLTRSLADIVKKEDFVLDSEYLVTLLVIVPKINYNDWVKQYETLAEMVVPRSSNVLFEDQDSYLCNVTLFRKAVDDFKHKAREFKFMVRDFQYNEEEMKADKEEMNRLSTDKKKQFGPLVRWLKVNFSEAFIAWIHVKALRVFVESVLRYGLPVNFQAMLLQPNKKTMKKLREVLYDLYKHLDSSAAAIIDATMDIPGLNLSQQEYYPYVYYKIDCNLLEFK</sequence>
<dbReference type="Proteomes" id="UP000519115">
    <property type="component" value="Unassembled WGS sequence"/>
</dbReference>
<comment type="caution">
    <text evidence="8">The sequence shown here is derived from an EMBL/GenBank/DDBJ whole genome shotgun (WGS) entry which is preliminary data.</text>
</comment>
<evidence type="ECO:0000313" key="8">
    <source>
        <dbReference type="EMBL" id="NXJ53336.1"/>
    </source>
</evidence>
<gene>
    <name evidence="8" type="primary">Atp6v1c1</name>
    <name evidence="8" type="ORF">SPITYR_R04034</name>
</gene>
<evidence type="ECO:0000256" key="1">
    <source>
        <dbReference type="ARBA" id="ARBA00006138"/>
    </source>
</evidence>
<keyword evidence="5 7" id="KW-0406">Ion transport</keyword>
<evidence type="ECO:0000256" key="7">
    <source>
        <dbReference type="RuleBase" id="RU364010"/>
    </source>
</evidence>
<organism evidence="8 9">
    <name type="scientific">Spizaetus tyrannus</name>
    <name type="common">black hawk-eagle</name>
    <dbReference type="NCBI Taxonomy" id="252798"/>
    <lineage>
        <taxon>Eukaryota</taxon>
        <taxon>Metazoa</taxon>
        <taxon>Chordata</taxon>
        <taxon>Craniata</taxon>
        <taxon>Vertebrata</taxon>
        <taxon>Euteleostomi</taxon>
        <taxon>Archelosauria</taxon>
        <taxon>Archosauria</taxon>
        <taxon>Dinosauria</taxon>
        <taxon>Saurischia</taxon>
        <taxon>Theropoda</taxon>
        <taxon>Coelurosauria</taxon>
        <taxon>Aves</taxon>
        <taxon>Neognathae</taxon>
        <taxon>Neoaves</taxon>
        <taxon>Telluraves</taxon>
        <taxon>Accipitrimorphae</taxon>
        <taxon>Accipitriformes</taxon>
        <taxon>Accipitridae</taxon>
        <taxon>Accipitrinae</taxon>
        <taxon>Spizaetus</taxon>
    </lineage>
</organism>
<keyword evidence="9" id="KW-1185">Reference proteome</keyword>